<evidence type="ECO:0000259" key="3">
    <source>
        <dbReference type="Pfam" id="PF13649"/>
    </source>
</evidence>
<dbReference type="PANTHER" id="PTHR43861:SF1">
    <property type="entry name" value="TRANS-ACONITATE 2-METHYLTRANSFERASE"/>
    <property type="match status" value="1"/>
</dbReference>
<keyword evidence="2 4" id="KW-0808">Transferase</keyword>
<gene>
    <name evidence="4" type="ORF">BJ998_008985</name>
</gene>
<dbReference type="AlphaFoldDB" id="A0A7W9NMN6"/>
<dbReference type="Pfam" id="PF13649">
    <property type="entry name" value="Methyltransf_25"/>
    <property type="match status" value="1"/>
</dbReference>
<protein>
    <submittedName>
        <fullName evidence="4">SAM-dependent methyltransferase</fullName>
    </submittedName>
</protein>
<dbReference type="GO" id="GO:0032259">
    <property type="term" value="P:methylation"/>
    <property type="evidence" value="ECO:0007669"/>
    <property type="project" value="UniProtKB-KW"/>
</dbReference>
<sequence length="207" mass="22494">MGLSAAELFDELGKDYEKAFAGFAAQREELDWLLTELPGHARVLDVGSGTGRPTAELLTAAGHDVTGVDVSPRMVEIAREQVPAAHFEVADLRTLAYPAGTWNAVIAFYPLLQLTRAEIDAALARFADWLTPGGVFLMATVPADIEGIEIEFLGQPVAGVSSYPVEVFRDRLTALGLEVVRDRVVEFQPNHMTASPEQDLFMAARKP</sequence>
<reference evidence="4 5" key="1">
    <citation type="submission" date="2020-08" db="EMBL/GenBank/DDBJ databases">
        <title>Sequencing the genomes of 1000 actinobacteria strains.</title>
        <authorList>
            <person name="Klenk H.-P."/>
        </authorList>
    </citation>
    <scope>NUCLEOTIDE SEQUENCE [LARGE SCALE GENOMIC DNA]</scope>
    <source>
        <strain evidence="4 5">DSM 43851</strain>
    </source>
</reference>
<dbReference type="InterPro" id="IPR041698">
    <property type="entry name" value="Methyltransf_25"/>
</dbReference>
<feature type="domain" description="Methyltransferase" evidence="3">
    <location>
        <begin position="43"/>
        <end position="134"/>
    </location>
</feature>
<evidence type="ECO:0000313" key="5">
    <source>
        <dbReference type="Proteomes" id="UP000585638"/>
    </source>
</evidence>
<accession>A0A7W9NMN6</accession>
<dbReference type="Proteomes" id="UP000585638">
    <property type="component" value="Unassembled WGS sequence"/>
</dbReference>
<dbReference type="CDD" id="cd02440">
    <property type="entry name" value="AdoMet_MTases"/>
    <property type="match status" value="1"/>
</dbReference>
<dbReference type="EMBL" id="JACHIR010000003">
    <property type="protein sequence ID" value="MBB5897726.1"/>
    <property type="molecule type" value="Genomic_DNA"/>
</dbReference>
<proteinExistence type="predicted"/>
<dbReference type="InterPro" id="IPR029063">
    <property type="entry name" value="SAM-dependent_MTases_sf"/>
</dbReference>
<dbReference type="PANTHER" id="PTHR43861">
    <property type="entry name" value="TRANS-ACONITATE 2-METHYLTRANSFERASE-RELATED"/>
    <property type="match status" value="1"/>
</dbReference>
<evidence type="ECO:0000313" key="4">
    <source>
        <dbReference type="EMBL" id="MBB5897726.1"/>
    </source>
</evidence>
<comment type="caution">
    <text evidence="4">The sequence shown here is derived from an EMBL/GenBank/DDBJ whole genome shotgun (WGS) entry which is preliminary data.</text>
</comment>
<evidence type="ECO:0000256" key="2">
    <source>
        <dbReference type="ARBA" id="ARBA00022679"/>
    </source>
</evidence>
<dbReference type="GO" id="GO:0008168">
    <property type="term" value="F:methyltransferase activity"/>
    <property type="evidence" value="ECO:0007669"/>
    <property type="project" value="UniProtKB-KW"/>
</dbReference>
<dbReference type="RefSeq" id="WP_184870172.1">
    <property type="nucleotide sequence ID" value="NZ_BAAAWY010000039.1"/>
</dbReference>
<keyword evidence="5" id="KW-1185">Reference proteome</keyword>
<organism evidence="4 5">
    <name type="scientific">Kutzneria kofuensis</name>
    <dbReference type="NCBI Taxonomy" id="103725"/>
    <lineage>
        <taxon>Bacteria</taxon>
        <taxon>Bacillati</taxon>
        <taxon>Actinomycetota</taxon>
        <taxon>Actinomycetes</taxon>
        <taxon>Pseudonocardiales</taxon>
        <taxon>Pseudonocardiaceae</taxon>
        <taxon>Kutzneria</taxon>
    </lineage>
</organism>
<dbReference type="Gene3D" id="3.40.50.150">
    <property type="entry name" value="Vaccinia Virus protein VP39"/>
    <property type="match status" value="1"/>
</dbReference>
<evidence type="ECO:0000256" key="1">
    <source>
        <dbReference type="ARBA" id="ARBA00022603"/>
    </source>
</evidence>
<name>A0A7W9NMN6_9PSEU</name>
<dbReference type="SUPFAM" id="SSF53335">
    <property type="entry name" value="S-adenosyl-L-methionine-dependent methyltransferases"/>
    <property type="match status" value="1"/>
</dbReference>
<keyword evidence="1 4" id="KW-0489">Methyltransferase</keyword>